<dbReference type="KEGG" id="dpx:DAPPUDRAFT_248394"/>
<dbReference type="EMBL" id="GL732566">
    <property type="protein sequence ID" value="EFX76739.1"/>
    <property type="molecule type" value="Genomic_DNA"/>
</dbReference>
<accession>E9GUK3</accession>
<dbReference type="HOGENOM" id="CLU_2690334_0_0_1"/>
<evidence type="ECO:0000313" key="1">
    <source>
        <dbReference type="EMBL" id="EFX76739.1"/>
    </source>
</evidence>
<organism evidence="1 2">
    <name type="scientific">Daphnia pulex</name>
    <name type="common">Water flea</name>
    <dbReference type="NCBI Taxonomy" id="6669"/>
    <lineage>
        <taxon>Eukaryota</taxon>
        <taxon>Metazoa</taxon>
        <taxon>Ecdysozoa</taxon>
        <taxon>Arthropoda</taxon>
        <taxon>Crustacea</taxon>
        <taxon>Branchiopoda</taxon>
        <taxon>Diplostraca</taxon>
        <taxon>Cladocera</taxon>
        <taxon>Anomopoda</taxon>
        <taxon>Daphniidae</taxon>
        <taxon>Daphnia</taxon>
    </lineage>
</organism>
<gene>
    <name evidence="1" type="ORF">DAPPUDRAFT_248394</name>
</gene>
<sequence>MAGGSFNDSAVRQDLKSSSGSIVMDLKEEANLLNMESFLMVSKETQSKYSPTTHTLANLYKTIVISKVDYGVMS</sequence>
<proteinExistence type="predicted"/>
<dbReference type="AlphaFoldDB" id="E9GUK3"/>
<keyword evidence="2" id="KW-1185">Reference proteome</keyword>
<evidence type="ECO:0000313" key="2">
    <source>
        <dbReference type="Proteomes" id="UP000000305"/>
    </source>
</evidence>
<name>E9GUK3_DAPPU</name>
<reference evidence="1 2" key="1">
    <citation type="journal article" date="2011" name="Science">
        <title>The ecoresponsive genome of Daphnia pulex.</title>
        <authorList>
            <person name="Colbourne J.K."/>
            <person name="Pfrender M.E."/>
            <person name="Gilbert D."/>
            <person name="Thomas W.K."/>
            <person name="Tucker A."/>
            <person name="Oakley T.H."/>
            <person name="Tokishita S."/>
            <person name="Aerts A."/>
            <person name="Arnold G.J."/>
            <person name="Basu M.K."/>
            <person name="Bauer D.J."/>
            <person name="Caceres C.E."/>
            <person name="Carmel L."/>
            <person name="Casola C."/>
            <person name="Choi J.H."/>
            <person name="Detter J.C."/>
            <person name="Dong Q."/>
            <person name="Dusheyko S."/>
            <person name="Eads B.D."/>
            <person name="Frohlich T."/>
            <person name="Geiler-Samerotte K.A."/>
            <person name="Gerlach D."/>
            <person name="Hatcher P."/>
            <person name="Jogdeo S."/>
            <person name="Krijgsveld J."/>
            <person name="Kriventseva E.V."/>
            <person name="Kultz D."/>
            <person name="Laforsch C."/>
            <person name="Lindquist E."/>
            <person name="Lopez J."/>
            <person name="Manak J.R."/>
            <person name="Muller J."/>
            <person name="Pangilinan J."/>
            <person name="Patwardhan R.P."/>
            <person name="Pitluck S."/>
            <person name="Pritham E.J."/>
            <person name="Rechtsteiner A."/>
            <person name="Rho M."/>
            <person name="Rogozin I.B."/>
            <person name="Sakarya O."/>
            <person name="Salamov A."/>
            <person name="Schaack S."/>
            <person name="Shapiro H."/>
            <person name="Shiga Y."/>
            <person name="Skalitzky C."/>
            <person name="Smith Z."/>
            <person name="Souvorov A."/>
            <person name="Sung W."/>
            <person name="Tang Z."/>
            <person name="Tsuchiya D."/>
            <person name="Tu H."/>
            <person name="Vos H."/>
            <person name="Wang M."/>
            <person name="Wolf Y.I."/>
            <person name="Yamagata H."/>
            <person name="Yamada T."/>
            <person name="Ye Y."/>
            <person name="Shaw J.R."/>
            <person name="Andrews J."/>
            <person name="Crease T.J."/>
            <person name="Tang H."/>
            <person name="Lucas S.M."/>
            <person name="Robertson H.M."/>
            <person name="Bork P."/>
            <person name="Koonin E.V."/>
            <person name="Zdobnov E.M."/>
            <person name="Grigoriev I.V."/>
            <person name="Lynch M."/>
            <person name="Boore J.L."/>
        </authorList>
    </citation>
    <scope>NUCLEOTIDE SEQUENCE [LARGE SCALE GENOMIC DNA]</scope>
</reference>
<dbReference type="Proteomes" id="UP000000305">
    <property type="component" value="Unassembled WGS sequence"/>
</dbReference>
<dbReference type="InParanoid" id="E9GUK3"/>
<protein>
    <submittedName>
        <fullName evidence="1">Uncharacterized protein</fullName>
    </submittedName>
</protein>